<gene>
    <name evidence="1" type="ORF">Malapachy_2212</name>
</gene>
<dbReference type="EMBL" id="LGAV01000002">
    <property type="protein sequence ID" value="KOS15710.1"/>
    <property type="molecule type" value="Genomic_DNA"/>
</dbReference>
<protein>
    <recommendedName>
        <fullName evidence="3">Phosphatidyl synthase</fullName>
    </recommendedName>
</protein>
<proteinExistence type="predicted"/>
<dbReference type="SUPFAM" id="SSF56784">
    <property type="entry name" value="HAD-like"/>
    <property type="match status" value="1"/>
</dbReference>
<comment type="caution">
    <text evidence="1">The sequence shown here is derived from an EMBL/GenBank/DDBJ whole genome shotgun (WGS) entry which is preliminary data.</text>
</comment>
<dbReference type="Proteomes" id="UP000037751">
    <property type="component" value="Unassembled WGS sequence"/>
</dbReference>
<dbReference type="GO" id="GO:0005739">
    <property type="term" value="C:mitochondrion"/>
    <property type="evidence" value="ECO:0007669"/>
    <property type="project" value="TreeGrafter"/>
</dbReference>
<dbReference type="InterPro" id="IPR036412">
    <property type="entry name" value="HAD-like_sf"/>
</dbReference>
<evidence type="ECO:0008006" key="3">
    <source>
        <dbReference type="Google" id="ProtNLM"/>
    </source>
</evidence>
<dbReference type="VEuPathDB" id="FungiDB:Malapachy_2212"/>
<accession>A0A0M8MXG7</accession>
<dbReference type="InterPro" id="IPR006357">
    <property type="entry name" value="HAD-SF_hydro_IIA"/>
</dbReference>
<reference evidence="1 2" key="1">
    <citation type="submission" date="2015-07" db="EMBL/GenBank/DDBJ databases">
        <title>Draft Genome Sequence of Malassezia furfur CBS1878 and Malassezia pachydermatis CBS1879.</title>
        <authorList>
            <person name="Triana S."/>
            <person name="Ohm R."/>
            <person name="Gonzalez A."/>
            <person name="DeCock H."/>
            <person name="Restrepo S."/>
            <person name="Celis A."/>
        </authorList>
    </citation>
    <scope>NUCLEOTIDE SEQUENCE [LARGE SCALE GENOMIC DNA]</scope>
    <source>
        <strain evidence="1 2">CBS 1879</strain>
    </source>
</reference>
<dbReference type="OrthoDB" id="10251048at2759"/>
<dbReference type="Gene3D" id="3.40.50.1000">
    <property type="entry name" value="HAD superfamily/HAD-like"/>
    <property type="match status" value="2"/>
</dbReference>
<dbReference type="GeneID" id="28728579"/>
<dbReference type="STRING" id="77020.A0A0M8MXG7"/>
<dbReference type="NCBIfam" id="TIGR01456">
    <property type="entry name" value="CECR5"/>
    <property type="match status" value="1"/>
</dbReference>
<dbReference type="RefSeq" id="XP_017993342.1">
    <property type="nucleotide sequence ID" value="XM_018136704.1"/>
</dbReference>
<dbReference type="NCBIfam" id="TIGR01460">
    <property type="entry name" value="HAD-SF-IIA"/>
    <property type="match status" value="1"/>
</dbReference>
<dbReference type="Pfam" id="PF13344">
    <property type="entry name" value="Hydrolase_6"/>
    <property type="match status" value="1"/>
</dbReference>
<dbReference type="InterPro" id="IPR023214">
    <property type="entry name" value="HAD_sf"/>
</dbReference>
<dbReference type="Pfam" id="PF13242">
    <property type="entry name" value="Hydrolase_like"/>
    <property type="match status" value="1"/>
</dbReference>
<evidence type="ECO:0000313" key="2">
    <source>
        <dbReference type="Proteomes" id="UP000037751"/>
    </source>
</evidence>
<organism evidence="1 2">
    <name type="scientific">Malassezia pachydermatis</name>
    <dbReference type="NCBI Taxonomy" id="77020"/>
    <lineage>
        <taxon>Eukaryota</taxon>
        <taxon>Fungi</taxon>
        <taxon>Dikarya</taxon>
        <taxon>Basidiomycota</taxon>
        <taxon>Ustilaginomycotina</taxon>
        <taxon>Malasseziomycetes</taxon>
        <taxon>Malasseziales</taxon>
        <taxon>Malasseziaceae</taxon>
        <taxon>Malassezia</taxon>
    </lineage>
</organism>
<dbReference type="PANTHER" id="PTHR14269">
    <property type="entry name" value="CDP-DIACYLGLYCEROL--GLYCEROL-3-PHOSPHATE 3-PHOSPHATIDYLTRANSFERASE-RELATED"/>
    <property type="match status" value="1"/>
</dbReference>
<dbReference type="InterPro" id="IPR050324">
    <property type="entry name" value="CDP-alcohol_PTase-I"/>
</dbReference>
<keyword evidence="2" id="KW-1185">Reference proteome</keyword>
<evidence type="ECO:0000313" key="1">
    <source>
        <dbReference type="EMBL" id="KOS15710.1"/>
    </source>
</evidence>
<name>A0A0M8MXG7_9BASI</name>
<dbReference type="PANTHER" id="PTHR14269:SF4">
    <property type="entry name" value="CAT EYE SYNDROME CRITICAL REGION PROTEIN 5"/>
    <property type="match status" value="1"/>
</dbReference>
<dbReference type="AlphaFoldDB" id="A0A0M8MXG7"/>
<dbReference type="GO" id="GO:0046474">
    <property type="term" value="P:glycerophospholipid biosynthetic process"/>
    <property type="evidence" value="ECO:0007669"/>
    <property type="project" value="TreeGrafter"/>
</dbReference>
<sequence>MLRLPRTARPFAPAASFRSAPGHGRFISATTTRTPIAIAFDIDGVLKQGPVVLPEAVRTIRMLEGDNPWKQKVPYLFITNSGGKDEKVRAKDLSNDFQTTVSPKQVVQAHTVMQSLVDTYKDKAVLMIGGPEYPPGASRQVLEGYGFRQVYTVHDLQAYAPPSFPYGDPIPDQQVAVKKRVDFSKVHFEAIFVFHDSREWGRDIQYMVDILRTQQGVFGTVETNEQIRNRAPIPIYFSHGDLLWGNDFPVARLGQGAFRTALEAVYKRVTDGIELPATTFGKPELMTYEYANALLQDLIRDTSKDASSRVAPENVWMIGDNPFSDIHGANNFGWSSALVRTGVFRDVEGPPAHKPTLIVDNVEEAIKAIMQRTWS</sequence>
<dbReference type="InterPro" id="IPR006353">
    <property type="entry name" value="HAD-SF_hydro_IIA_CECR5"/>
</dbReference>